<dbReference type="PANTHER" id="PTHR32125:SF4">
    <property type="entry name" value="2-C-METHYL-D-ERYTHRITOL 4-PHOSPHATE CYTIDYLYLTRANSFERASE, CHLOROPLASTIC"/>
    <property type="match status" value="1"/>
</dbReference>
<dbReference type="InterPro" id="IPR018294">
    <property type="entry name" value="ISPD_synthase_CS"/>
</dbReference>
<dbReference type="Pfam" id="PF01128">
    <property type="entry name" value="IspD"/>
    <property type="match status" value="1"/>
</dbReference>
<dbReference type="InterPro" id="IPR001228">
    <property type="entry name" value="IspD"/>
</dbReference>
<comment type="similarity">
    <text evidence="2">Belongs to the IspD/TarI cytidylyltransferase family. IspD subfamily.</text>
</comment>
<reference evidence="7" key="1">
    <citation type="submission" date="2021-06" db="EMBL/GenBank/DDBJ databases">
        <authorList>
            <person name="Nardi T."/>
            <person name="Nardi T."/>
        </authorList>
    </citation>
    <scope>NUCLEOTIDE SEQUENCE</scope>
</reference>
<dbReference type="GO" id="GO:0008299">
    <property type="term" value="P:isoprenoid biosynthetic process"/>
    <property type="evidence" value="ECO:0007669"/>
    <property type="project" value="UniProtKB-KW"/>
</dbReference>
<dbReference type="SUPFAM" id="SSF53448">
    <property type="entry name" value="Nucleotide-diphospho-sugar transferases"/>
    <property type="match status" value="1"/>
</dbReference>
<dbReference type="InterPro" id="IPR034683">
    <property type="entry name" value="IspD/TarI"/>
</dbReference>
<keyword evidence="4" id="KW-0808">Transferase</keyword>
<gene>
    <name evidence="7" type="ORF">MHYMCMPASI_00430</name>
</gene>
<sequence>MSKTIALIVASGHSSRFANSSLTKVYQKIKGKEVLYHVLKKFADHYLVDEVCVVVKPEHEKYYQPIINEFRSIKVTFGGTTRQESVKNGLDFIVKFEPQNVIIHDAARPFVSKRLITDIILALRTSDAVDVLLPIVDTLKRFDENNNLVVVPRDGLYQTQTPQGFKFKVIYELHHDVTQNVTDDISLSIEKGLIVSYVKGEASNYKITFKEDI</sequence>
<keyword evidence="5 7" id="KW-0548">Nucleotidyltransferase</keyword>
<organism evidence="7 8">
    <name type="scientific">Hyalomma marginatum</name>
    <dbReference type="NCBI Taxonomy" id="34627"/>
    <lineage>
        <taxon>Eukaryota</taxon>
        <taxon>Metazoa</taxon>
        <taxon>Ecdysozoa</taxon>
        <taxon>Arthropoda</taxon>
        <taxon>Chelicerata</taxon>
        <taxon>Arachnida</taxon>
        <taxon>Acari</taxon>
        <taxon>Parasitiformes</taxon>
        <taxon>Ixodida</taxon>
        <taxon>Ixodoidea</taxon>
        <taxon>Ixodidae</taxon>
        <taxon>Hyalomminae</taxon>
        <taxon>Hyalomma</taxon>
    </lineage>
</organism>
<name>A0A8S4C240_9ACAR</name>
<evidence type="ECO:0000256" key="1">
    <source>
        <dbReference type="ARBA" id="ARBA00004787"/>
    </source>
</evidence>
<accession>A0A8S4C240</accession>
<dbReference type="PROSITE" id="PS01295">
    <property type="entry name" value="ISPD"/>
    <property type="match status" value="1"/>
</dbReference>
<dbReference type="Gene3D" id="3.90.550.10">
    <property type="entry name" value="Spore Coat Polysaccharide Biosynthesis Protein SpsA, Chain A"/>
    <property type="match status" value="1"/>
</dbReference>
<dbReference type="AlphaFoldDB" id="A0A8S4C240"/>
<evidence type="ECO:0000256" key="5">
    <source>
        <dbReference type="ARBA" id="ARBA00022695"/>
    </source>
</evidence>
<dbReference type="Proteomes" id="UP000837675">
    <property type="component" value="Unassembled WGS sequence"/>
</dbReference>
<dbReference type="EC" id="2.7.7.60" evidence="3"/>
<evidence type="ECO:0000256" key="4">
    <source>
        <dbReference type="ARBA" id="ARBA00022679"/>
    </source>
</evidence>
<dbReference type="PANTHER" id="PTHR32125">
    <property type="entry name" value="2-C-METHYL-D-ERYTHRITOL 4-PHOSPHATE CYTIDYLYLTRANSFERASE, CHLOROPLASTIC"/>
    <property type="match status" value="1"/>
</dbReference>
<dbReference type="InterPro" id="IPR050088">
    <property type="entry name" value="IspD/TarI_cytidylyltransf_bact"/>
</dbReference>
<evidence type="ECO:0000256" key="6">
    <source>
        <dbReference type="ARBA" id="ARBA00023229"/>
    </source>
</evidence>
<dbReference type="NCBIfam" id="TIGR00453">
    <property type="entry name" value="ispD"/>
    <property type="match status" value="1"/>
</dbReference>
<evidence type="ECO:0000313" key="8">
    <source>
        <dbReference type="Proteomes" id="UP000837675"/>
    </source>
</evidence>
<evidence type="ECO:0000256" key="3">
    <source>
        <dbReference type="ARBA" id="ARBA00012526"/>
    </source>
</evidence>
<proteinExistence type="inferred from homology"/>
<comment type="caution">
    <text evidence="7">The sequence shown here is derived from an EMBL/GenBank/DDBJ whole genome shotgun (WGS) entry which is preliminary data.</text>
</comment>
<protein>
    <recommendedName>
        <fullName evidence="3">2-C-methyl-D-erythritol 4-phosphate cytidylyltransferase</fullName>
        <ecNumber evidence="3">2.7.7.60</ecNumber>
    </recommendedName>
</protein>
<evidence type="ECO:0000313" key="7">
    <source>
        <dbReference type="EMBL" id="CAG7591363.1"/>
    </source>
</evidence>
<comment type="pathway">
    <text evidence="1">Isoprenoid biosynthesis; isopentenyl diphosphate biosynthesis via DXP pathway; isopentenyl diphosphate from 1-deoxy-D-xylulose 5-phosphate: step 2/6.</text>
</comment>
<dbReference type="InterPro" id="IPR029044">
    <property type="entry name" value="Nucleotide-diphossugar_trans"/>
</dbReference>
<dbReference type="EMBL" id="CAJVAF010000181">
    <property type="protein sequence ID" value="CAG7591363.1"/>
    <property type="molecule type" value="Genomic_DNA"/>
</dbReference>
<keyword evidence="8" id="KW-1185">Reference proteome</keyword>
<keyword evidence="6" id="KW-0414">Isoprene biosynthesis</keyword>
<dbReference type="CDD" id="cd02516">
    <property type="entry name" value="CDP-ME_synthetase"/>
    <property type="match status" value="1"/>
</dbReference>
<evidence type="ECO:0000256" key="2">
    <source>
        <dbReference type="ARBA" id="ARBA00009789"/>
    </source>
</evidence>
<dbReference type="GO" id="GO:0050518">
    <property type="term" value="F:2-C-methyl-D-erythritol 4-phosphate cytidylyltransferase activity"/>
    <property type="evidence" value="ECO:0007669"/>
    <property type="project" value="UniProtKB-EC"/>
</dbReference>